<dbReference type="Proteomes" id="UP000789706">
    <property type="component" value="Unassembled WGS sequence"/>
</dbReference>
<name>A0A9N9CCG2_9GLOM</name>
<keyword evidence="2" id="KW-1185">Reference proteome</keyword>
<comment type="caution">
    <text evidence="1">The sequence shown here is derived from an EMBL/GenBank/DDBJ whole genome shotgun (WGS) entry which is preliminary data.</text>
</comment>
<reference evidence="1" key="1">
    <citation type="submission" date="2021-06" db="EMBL/GenBank/DDBJ databases">
        <authorList>
            <person name="Kallberg Y."/>
            <person name="Tangrot J."/>
            <person name="Rosling A."/>
        </authorList>
    </citation>
    <scope>NUCLEOTIDE SEQUENCE</scope>
    <source>
        <strain evidence="1">AZ414A</strain>
    </source>
</reference>
<evidence type="ECO:0000313" key="1">
    <source>
        <dbReference type="EMBL" id="CAG8595198.1"/>
    </source>
</evidence>
<feature type="non-terminal residue" evidence="1">
    <location>
        <position position="1"/>
    </location>
</feature>
<protein>
    <submittedName>
        <fullName evidence="1">5617_t:CDS:1</fullName>
    </submittedName>
</protein>
<organism evidence="1 2">
    <name type="scientific">Diversispora eburnea</name>
    <dbReference type="NCBI Taxonomy" id="1213867"/>
    <lineage>
        <taxon>Eukaryota</taxon>
        <taxon>Fungi</taxon>
        <taxon>Fungi incertae sedis</taxon>
        <taxon>Mucoromycota</taxon>
        <taxon>Glomeromycotina</taxon>
        <taxon>Glomeromycetes</taxon>
        <taxon>Diversisporales</taxon>
        <taxon>Diversisporaceae</taxon>
        <taxon>Diversispora</taxon>
    </lineage>
</organism>
<evidence type="ECO:0000313" key="2">
    <source>
        <dbReference type="Proteomes" id="UP000789706"/>
    </source>
</evidence>
<proteinExistence type="predicted"/>
<dbReference type="AlphaFoldDB" id="A0A9N9CCG2"/>
<dbReference type="OrthoDB" id="2434387at2759"/>
<dbReference type="EMBL" id="CAJVPK010001678">
    <property type="protein sequence ID" value="CAG8595198.1"/>
    <property type="molecule type" value="Genomic_DNA"/>
</dbReference>
<accession>A0A9N9CCG2</accession>
<gene>
    <name evidence="1" type="ORF">DEBURN_LOCUS9252</name>
</gene>
<sequence>ANRTQKCCWFAFNKDFEYGTMFNTQNTPSIIIREQKNLQSNSQHEGASIDSTLSRISNSEASAKAHKSEQISIDQKVTRNQMVEQGLIQELTEFIIEESIEIKKSFYLNDKKTVTVQSLVHLYQKASLAEKNTIQAKQEEILCWYYYGKDFEKMVSEILSNPFRIGARKRQSDANIVDFSSKKPCIISDISYFCPDEDVPLQVNGTMDVLEVVKSTVSTFDPKTITLGSFRSYKSSNHLLVDSKQNGKVPRESMYDAEMYRILTNWLAKVHGYEVTGQWHLKGICEDGGYHHFYCDLTIKKSDDPSPVAVLELLATSSLSKLDEHFERVFDYSDQFKPSEVWVIHFSREDDVVKDPYWPCIRLQERRLNVIHFWYNKNFTNVRMSTRSLDTSGRFCEIIDQQILP</sequence>